<proteinExistence type="inferred from homology"/>
<dbReference type="InterPro" id="IPR017985">
    <property type="entry name" value="MeTrfase_CN4_CS"/>
</dbReference>
<dbReference type="PROSITE" id="PS00093">
    <property type="entry name" value="N4_MTASE"/>
    <property type="match status" value="1"/>
</dbReference>
<evidence type="ECO:0000313" key="8">
    <source>
        <dbReference type="EMBL" id="WMW22782.1"/>
    </source>
</evidence>
<dbReference type="GO" id="GO:0009307">
    <property type="term" value="P:DNA restriction-modification system"/>
    <property type="evidence" value="ECO:0007669"/>
    <property type="project" value="UniProtKB-KW"/>
</dbReference>
<keyword evidence="4" id="KW-0808">Transferase</keyword>
<evidence type="ECO:0000313" key="9">
    <source>
        <dbReference type="Proteomes" id="UP001183006"/>
    </source>
</evidence>
<evidence type="ECO:0000256" key="4">
    <source>
        <dbReference type="ARBA" id="ARBA00022679"/>
    </source>
</evidence>
<sequence length="384" mass="43449">MTTNNQSENGLSFPLEDLPKKTNPYLRLNTICPYYTMFPLNFPFDVLKDAKLGDRILDPFCGRGTSNFAARLRGLSSVGLDASPIAWAVALAKFTNISPEEIVALCHRILVSNDEPEHVPEGDFWELCYHPSTLIQICKLRETFLNECDTEAAIALRALTLGILHGPRNKTIDSYLSNQMPRTYASKPNYSVKYWKEHGLLPKKIDLLDVVKRRAYYSLASLPPSVDGGVLKVDSREQIQNYSLGEFDWVITSPPYYNMNTYIPDQWIRNWFLGGEERVEYTSSEQLSHSTTNKFSYELAKVWKNVADVCNPNANLIIRFGSLPSSPYNPSELLQDSLEKAECGWEIKNIKSAGTSANGYRQSEQFKKNLGTATEEIDLHAVLR</sequence>
<keyword evidence="6" id="KW-0680">Restriction system</keyword>
<evidence type="ECO:0000256" key="5">
    <source>
        <dbReference type="ARBA" id="ARBA00022691"/>
    </source>
</evidence>
<dbReference type="Proteomes" id="UP001183006">
    <property type="component" value="Chromosome"/>
</dbReference>
<evidence type="ECO:0000256" key="1">
    <source>
        <dbReference type="ARBA" id="ARBA00010203"/>
    </source>
</evidence>
<dbReference type="EMBL" id="CP133594">
    <property type="protein sequence ID" value="WMW22782.1"/>
    <property type="molecule type" value="Genomic_DNA"/>
</dbReference>
<evidence type="ECO:0000256" key="2">
    <source>
        <dbReference type="ARBA" id="ARBA00012185"/>
    </source>
</evidence>
<dbReference type="GeneID" id="84229049"/>
<keyword evidence="9" id="KW-1185">Reference proteome</keyword>
<evidence type="ECO:0000256" key="6">
    <source>
        <dbReference type="ARBA" id="ARBA00022747"/>
    </source>
</evidence>
<protein>
    <recommendedName>
        <fullName evidence="2">site-specific DNA-methyltransferase (cytosine-N(4)-specific)</fullName>
        <ecNumber evidence="2">2.1.1.113</ecNumber>
    </recommendedName>
</protein>
<dbReference type="RefSeq" id="WP_309308896.1">
    <property type="nucleotide sequence ID" value="NZ_CP133594.1"/>
</dbReference>
<gene>
    <name evidence="8" type="ORF">RE476_02870</name>
</gene>
<dbReference type="GO" id="GO:0032259">
    <property type="term" value="P:methylation"/>
    <property type="evidence" value="ECO:0007669"/>
    <property type="project" value="UniProtKB-KW"/>
</dbReference>
<evidence type="ECO:0000256" key="7">
    <source>
        <dbReference type="ARBA" id="ARBA00049120"/>
    </source>
</evidence>
<dbReference type="GO" id="GO:0015667">
    <property type="term" value="F:site-specific DNA-methyltransferase (cytosine-N4-specific) activity"/>
    <property type="evidence" value="ECO:0007669"/>
    <property type="project" value="UniProtKB-EC"/>
</dbReference>
<evidence type="ECO:0000256" key="3">
    <source>
        <dbReference type="ARBA" id="ARBA00022603"/>
    </source>
</evidence>
<keyword evidence="3 8" id="KW-0489">Methyltransferase</keyword>
<comment type="catalytic activity">
    <reaction evidence="7">
        <text>a 2'-deoxycytidine in DNA + S-adenosyl-L-methionine = an N(4)-methyl-2'-deoxycytidine in DNA + S-adenosyl-L-homocysteine + H(+)</text>
        <dbReference type="Rhea" id="RHEA:16857"/>
        <dbReference type="Rhea" id="RHEA-COMP:11369"/>
        <dbReference type="Rhea" id="RHEA-COMP:13674"/>
        <dbReference type="ChEBI" id="CHEBI:15378"/>
        <dbReference type="ChEBI" id="CHEBI:57856"/>
        <dbReference type="ChEBI" id="CHEBI:59789"/>
        <dbReference type="ChEBI" id="CHEBI:85452"/>
        <dbReference type="ChEBI" id="CHEBI:137933"/>
        <dbReference type="EC" id="2.1.1.113"/>
    </reaction>
</comment>
<accession>A0AA51UGD5</accession>
<dbReference type="KEGG" id="mmav:RE476_02870"/>
<dbReference type="REBASE" id="759363">
    <property type="entry name" value="M.MspFTZ2ORF2870P"/>
</dbReference>
<dbReference type="EC" id="2.1.1.113" evidence="2"/>
<comment type="similarity">
    <text evidence="1">Belongs to the N(4)/N(6)-methyltransferase family. N(4) subfamily.</text>
</comment>
<name>A0AA51UGD5_9EURY</name>
<reference evidence="8" key="1">
    <citation type="submission" date="2023-08" db="EMBL/GenBank/DDBJ databases">
        <title>Methanolobus mangrovi sp. nov. and Methanolobus sediminis sp. nov, two novel methylotrophic methanogens isolated from mangrove sediments in China.</title>
        <authorList>
            <person name="Zhou J."/>
        </authorList>
    </citation>
    <scope>NUCLEOTIDE SEQUENCE</scope>
    <source>
        <strain evidence="8">FTZ2</strain>
    </source>
</reference>
<dbReference type="GO" id="GO:0003677">
    <property type="term" value="F:DNA binding"/>
    <property type="evidence" value="ECO:0007669"/>
    <property type="project" value="InterPro"/>
</dbReference>
<organism evidence="8 9">
    <name type="scientific">Methanolobus mangrovi</name>
    <dbReference type="NCBI Taxonomy" id="3072977"/>
    <lineage>
        <taxon>Archaea</taxon>
        <taxon>Methanobacteriati</taxon>
        <taxon>Methanobacteriota</taxon>
        <taxon>Stenosarchaea group</taxon>
        <taxon>Methanomicrobia</taxon>
        <taxon>Methanosarcinales</taxon>
        <taxon>Methanosarcinaceae</taxon>
        <taxon>Methanolobus</taxon>
    </lineage>
</organism>
<dbReference type="Gene3D" id="3.40.50.150">
    <property type="entry name" value="Vaccinia Virus protein VP39"/>
    <property type="match status" value="2"/>
</dbReference>
<keyword evidence="5" id="KW-0949">S-adenosyl-L-methionine</keyword>
<dbReference type="SUPFAM" id="SSF53335">
    <property type="entry name" value="S-adenosyl-L-methionine-dependent methyltransferases"/>
    <property type="match status" value="1"/>
</dbReference>
<dbReference type="InterPro" id="IPR029063">
    <property type="entry name" value="SAM-dependent_MTases_sf"/>
</dbReference>
<dbReference type="AlphaFoldDB" id="A0AA51UGD5"/>